<comment type="caution">
    <text evidence="10">The sequence shown here is derived from an EMBL/GenBank/DDBJ whole genome shotgun (WGS) entry which is preliminary data.</text>
</comment>
<feature type="transmembrane region" description="Helical" evidence="8">
    <location>
        <begin position="370"/>
        <end position="393"/>
    </location>
</feature>
<evidence type="ECO:0000256" key="5">
    <source>
        <dbReference type="ARBA" id="ARBA00023136"/>
    </source>
</evidence>
<name>A0ABW9KF40_9BACT</name>
<keyword evidence="2" id="KW-1003">Cell membrane</keyword>
<feature type="transmembrane region" description="Helical" evidence="8">
    <location>
        <begin position="426"/>
        <end position="445"/>
    </location>
</feature>
<organism evidence="10 11">
    <name type="scientific">Terriglobus aquaticus</name>
    <dbReference type="NCBI Taxonomy" id="940139"/>
    <lineage>
        <taxon>Bacteria</taxon>
        <taxon>Pseudomonadati</taxon>
        <taxon>Acidobacteriota</taxon>
        <taxon>Terriglobia</taxon>
        <taxon>Terriglobales</taxon>
        <taxon>Acidobacteriaceae</taxon>
        <taxon>Terriglobus</taxon>
    </lineage>
</organism>
<sequence length="464" mass="49691">MPLEPLHLQEVAAAHAASSEAQALRQAVAERLEQHRRKRGTGATLSAQTALPGMAGMNERNAAKPNRVADSVAARFARSQSYREFLQQEAESATRQAEAAAEVARRNAEAIAASQQQLLHEMQEWEERQQAASAEPAVEFASEIEPQHTYVASAPEPGVLLPMMAAPVREMEVLGPSEALREAVAAPLLTETRASVAEPPVERQAVPVEAVPVAAAAVVPQPVKIAMPVPDPAEPPVPIPANLIEFPRQLVAARKARPRFAEGPLREDADSTPERAQLRIFEVEASSFSTTPTAEPVSTLPEWSSIRLDSSTAEHEMSQPDAQMSMALPVYAASLERRVMAAAVDGCCVGVAFLLAVAAAGMAGGALPTGLFALGASAVTLLLFGVGYLLLSFTLSGQTVGMRYARIALCTFGDDNPTRSAMRRRLFAMGLSAVSLGLGFAWAMLDDDKLGWHDRISRMYQRAY</sequence>
<accession>A0ABW9KF40</accession>
<feature type="transmembrane region" description="Helical" evidence="8">
    <location>
        <begin position="339"/>
        <end position="364"/>
    </location>
</feature>
<protein>
    <submittedName>
        <fullName evidence="10">RDD family protein</fullName>
    </submittedName>
</protein>
<feature type="region of interest" description="Disordered" evidence="7">
    <location>
        <begin position="34"/>
        <end position="66"/>
    </location>
</feature>
<evidence type="ECO:0000256" key="3">
    <source>
        <dbReference type="ARBA" id="ARBA00022692"/>
    </source>
</evidence>
<keyword evidence="6" id="KW-0175">Coiled coil</keyword>
<keyword evidence="4 8" id="KW-1133">Transmembrane helix</keyword>
<dbReference type="EMBL" id="JBJYXY010000001">
    <property type="protein sequence ID" value="MFN2974255.1"/>
    <property type="molecule type" value="Genomic_DNA"/>
</dbReference>
<evidence type="ECO:0000313" key="10">
    <source>
        <dbReference type="EMBL" id="MFN2974255.1"/>
    </source>
</evidence>
<dbReference type="Proteomes" id="UP001634747">
    <property type="component" value="Unassembled WGS sequence"/>
</dbReference>
<evidence type="ECO:0000256" key="1">
    <source>
        <dbReference type="ARBA" id="ARBA00004651"/>
    </source>
</evidence>
<keyword evidence="11" id="KW-1185">Reference proteome</keyword>
<dbReference type="InterPro" id="IPR051791">
    <property type="entry name" value="Pra-immunoreactive"/>
</dbReference>
<comment type="subcellular location">
    <subcellularLocation>
        <location evidence="1">Cell membrane</location>
        <topology evidence="1">Multi-pass membrane protein</topology>
    </subcellularLocation>
</comment>
<evidence type="ECO:0000256" key="7">
    <source>
        <dbReference type="SAM" id="MobiDB-lite"/>
    </source>
</evidence>
<evidence type="ECO:0000256" key="2">
    <source>
        <dbReference type="ARBA" id="ARBA00022475"/>
    </source>
</evidence>
<reference evidence="10 11" key="1">
    <citation type="submission" date="2024-12" db="EMBL/GenBank/DDBJ databases">
        <authorList>
            <person name="Lee Y."/>
        </authorList>
    </citation>
    <scope>NUCLEOTIDE SEQUENCE [LARGE SCALE GENOMIC DNA]</scope>
    <source>
        <strain evidence="10 11">03SUJ4</strain>
    </source>
</reference>
<feature type="domain" description="RDD" evidence="9">
    <location>
        <begin position="333"/>
        <end position="457"/>
    </location>
</feature>
<keyword evidence="5 8" id="KW-0472">Membrane</keyword>
<evidence type="ECO:0000256" key="6">
    <source>
        <dbReference type="SAM" id="Coils"/>
    </source>
</evidence>
<proteinExistence type="predicted"/>
<feature type="coiled-coil region" evidence="6">
    <location>
        <begin position="83"/>
        <end position="135"/>
    </location>
</feature>
<dbReference type="RefSeq" id="WP_409446056.1">
    <property type="nucleotide sequence ID" value="NZ_JBJYXY010000001.1"/>
</dbReference>
<evidence type="ECO:0000259" key="9">
    <source>
        <dbReference type="Pfam" id="PF06271"/>
    </source>
</evidence>
<dbReference type="PANTHER" id="PTHR36115">
    <property type="entry name" value="PROLINE-RICH ANTIGEN HOMOLOG-RELATED"/>
    <property type="match status" value="1"/>
</dbReference>
<evidence type="ECO:0000256" key="4">
    <source>
        <dbReference type="ARBA" id="ARBA00022989"/>
    </source>
</evidence>
<keyword evidence="3 8" id="KW-0812">Transmembrane</keyword>
<dbReference type="InterPro" id="IPR010432">
    <property type="entry name" value="RDD"/>
</dbReference>
<dbReference type="Pfam" id="PF06271">
    <property type="entry name" value="RDD"/>
    <property type="match status" value="1"/>
</dbReference>
<evidence type="ECO:0000256" key="8">
    <source>
        <dbReference type="SAM" id="Phobius"/>
    </source>
</evidence>
<evidence type="ECO:0000313" key="11">
    <source>
        <dbReference type="Proteomes" id="UP001634747"/>
    </source>
</evidence>
<gene>
    <name evidence="10" type="ORF">ACK2TP_00625</name>
</gene>